<evidence type="ECO:0000256" key="6">
    <source>
        <dbReference type="ARBA" id="ARBA00022448"/>
    </source>
</evidence>
<evidence type="ECO:0000256" key="8">
    <source>
        <dbReference type="ARBA" id="ARBA00022519"/>
    </source>
</evidence>
<keyword evidence="13 17" id="KW-0472">Membrane</keyword>
<dbReference type="SUPFAM" id="SSF56762">
    <property type="entry name" value="HydB/Nqo4-like"/>
    <property type="match status" value="1"/>
</dbReference>
<feature type="domain" description="NADH:ubiquinone oxidoreductase-like 20kDa subunit" evidence="23">
    <location>
        <begin position="62"/>
        <end position="170"/>
    </location>
</feature>
<comment type="subunit">
    <text evidence="15">NDH-1 is composed of about 13 different subunits. Subunits NuoBCD, E, F, and G constitute the peripheral sector of the complex.</text>
</comment>
<dbReference type="EMBL" id="JACNJH010000178">
    <property type="protein sequence ID" value="MBC8362282.1"/>
    <property type="molecule type" value="Genomic_DNA"/>
</dbReference>
<evidence type="ECO:0000256" key="15">
    <source>
        <dbReference type="ARBA" id="ARBA00025957"/>
    </source>
</evidence>
<keyword evidence="17" id="KW-0411">Iron-sulfur</keyword>
<evidence type="ECO:0000256" key="14">
    <source>
        <dbReference type="ARBA" id="ARBA00023268"/>
    </source>
</evidence>
<dbReference type="HAMAP" id="MF_01357">
    <property type="entry name" value="NDH1_NuoC"/>
    <property type="match status" value="1"/>
</dbReference>
<feature type="binding site" evidence="17">
    <location>
        <position position="62"/>
    </location>
    <ligand>
        <name>[4Fe-4S] cluster</name>
        <dbReference type="ChEBI" id="CHEBI:49883"/>
    </ligand>
</feature>
<evidence type="ECO:0000259" key="23">
    <source>
        <dbReference type="Pfam" id="PF01058"/>
    </source>
</evidence>
<comment type="cofactor">
    <cofactor evidence="17">
        <name>[4Fe-4S] cluster</name>
        <dbReference type="ChEBI" id="CHEBI:49883"/>
    </cofactor>
    <text evidence="17">Binds 1 [4Fe-4S] cluster.</text>
</comment>
<comment type="caution">
    <text evidence="24">The sequence shown here is derived from an EMBL/GenBank/DDBJ whole genome shotgun (WGS) entry which is preliminary data.</text>
</comment>
<dbReference type="PANTHER" id="PTHR11993:SF45">
    <property type="entry name" value="NADH-QUINONE OXIDOREDUCTASE SUBUNIT C_D"/>
    <property type="match status" value="1"/>
</dbReference>
<feature type="region of interest" description="Disordered" evidence="20">
    <location>
        <begin position="187"/>
        <end position="218"/>
    </location>
</feature>
<evidence type="ECO:0000256" key="9">
    <source>
        <dbReference type="ARBA" id="ARBA00022719"/>
    </source>
</evidence>
<keyword evidence="8" id="KW-0997">Cell inner membrane</keyword>
<evidence type="ECO:0000256" key="11">
    <source>
        <dbReference type="ARBA" id="ARBA00023027"/>
    </source>
</evidence>
<comment type="subcellular location">
    <subcellularLocation>
        <location evidence="2">Cell inner membrane</location>
        <topology evidence="2">Peripheral membrane protein</topology>
        <orientation evidence="2">Cytoplasmic side</orientation>
    </subcellularLocation>
    <subcellularLocation>
        <location evidence="17">Cell membrane</location>
        <topology evidence="17">Peripheral membrane protein</topology>
        <orientation evidence="17">Cytoplasmic side</orientation>
    </subcellularLocation>
</comment>
<dbReference type="GO" id="GO:0005886">
    <property type="term" value="C:plasma membrane"/>
    <property type="evidence" value="ECO:0007669"/>
    <property type="project" value="UniProtKB-SubCell"/>
</dbReference>
<evidence type="ECO:0000256" key="3">
    <source>
        <dbReference type="ARBA" id="ARBA00006408"/>
    </source>
</evidence>
<proteinExistence type="inferred from homology"/>
<dbReference type="Proteomes" id="UP000603434">
    <property type="component" value="Unassembled WGS sequence"/>
</dbReference>
<evidence type="ECO:0000256" key="1">
    <source>
        <dbReference type="ARBA" id="ARBA00002378"/>
    </source>
</evidence>
<protein>
    <recommendedName>
        <fullName evidence="17 18">Multifunctional fusion protein</fullName>
    </recommendedName>
    <domain>
        <recommendedName>
            <fullName evidence="17">NADH-quinone oxidoreductase subunit B</fullName>
            <ecNumber evidence="17">7.1.1.-</ecNumber>
        </recommendedName>
        <alternativeName>
            <fullName evidence="17">NADH dehydrogenase I subunit B</fullName>
        </alternativeName>
        <alternativeName>
            <fullName evidence="17">NDH-1 subunit B</fullName>
        </alternativeName>
    </domain>
    <domain>
        <recommendedName>
            <fullName evidence="18">NADH-quinone oxidoreductase subunit C</fullName>
        </recommendedName>
        <alternativeName>
            <fullName evidence="18">NADH dehydrogenase I subunit C</fullName>
        </alternativeName>
        <alternativeName>
            <fullName evidence="18">NDH-1 subunit C</fullName>
        </alternativeName>
    </domain>
    <domain>
        <recommendedName>
            <fullName evidence="19">NADH-quinone oxidoreductase subunit D</fullName>
        </recommendedName>
        <alternativeName>
            <fullName evidence="19">NADH dehydrogenase I subunit D</fullName>
        </alternativeName>
        <alternativeName>
            <fullName evidence="19">NDH-1 subunit D</fullName>
        </alternativeName>
    </domain>
</protein>
<dbReference type="GO" id="GO:0050136">
    <property type="term" value="F:NADH dehydrogenase (quinone) (non-electrogenic) activity"/>
    <property type="evidence" value="ECO:0007669"/>
    <property type="project" value="UniProtKB-UniRule"/>
</dbReference>
<dbReference type="InterPro" id="IPR006138">
    <property type="entry name" value="NADH_UQ_OxRdtase_20Kd_su"/>
</dbReference>
<feature type="region of interest" description="Disordered" evidence="20">
    <location>
        <begin position="396"/>
        <end position="417"/>
    </location>
</feature>
<keyword evidence="17" id="KW-0004">4Fe-4S</keyword>
<dbReference type="InterPro" id="IPR006137">
    <property type="entry name" value="NADH_UbQ_OxRdtase-like_20kDa"/>
</dbReference>
<dbReference type="InterPro" id="IPR037232">
    <property type="entry name" value="NADH_quin_OxRdtase_su_C/D-like"/>
</dbReference>
<evidence type="ECO:0000256" key="19">
    <source>
        <dbReference type="HAMAP-Rule" id="MF_01358"/>
    </source>
</evidence>
<evidence type="ECO:0000256" key="16">
    <source>
        <dbReference type="ARBA" id="ARBA00047712"/>
    </source>
</evidence>
<dbReference type="FunFam" id="3.40.50.12280:FF:000002">
    <property type="entry name" value="NADH-quinone oxidoreductase subunit B"/>
    <property type="match status" value="1"/>
</dbReference>
<keyword evidence="17" id="KW-0408">Iron</keyword>
<evidence type="ECO:0000259" key="22">
    <source>
        <dbReference type="Pfam" id="PF00346"/>
    </source>
</evidence>
<comment type="similarity">
    <text evidence="5">In the C-terminal section; belongs to the complex I 49 kDa subunit family.</text>
</comment>
<keyword evidence="11 17" id="KW-0520">NAD</keyword>
<dbReference type="Pfam" id="PF00329">
    <property type="entry name" value="Complex1_30kDa"/>
    <property type="match status" value="1"/>
</dbReference>
<evidence type="ECO:0000256" key="10">
    <source>
        <dbReference type="ARBA" id="ARBA00022967"/>
    </source>
</evidence>
<dbReference type="NCBIfam" id="TIGR01962">
    <property type="entry name" value="NuoD"/>
    <property type="match status" value="1"/>
</dbReference>
<evidence type="ECO:0000313" key="24">
    <source>
        <dbReference type="EMBL" id="MBC8362282.1"/>
    </source>
</evidence>
<evidence type="ECO:0000256" key="4">
    <source>
        <dbReference type="ARBA" id="ARBA00008265"/>
    </source>
</evidence>
<comment type="subunit">
    <text evidence="17">NDH-1 is composed of 14 different subunits. Subunits NuoB, C, D, E, F, and G constitute the peripheral sector of the complex.</text>
</comment>
<comment type="similarity">
    <text evidence="3">In the N-terminal section; belongs to the complex I 20 kDa subunit family.</text>
</comment>
<comment type="similarity">
    <text evidence="19">Belongs to the complex I 49 kDa subunit family.</text>
</comment>
<comment type="similarity">
    <text evidence="18">Belongs to the complex I 30 kDa subunit family.</text>
</comment>
<keyword evidence="12 17" id="KW-0830">Ubiquinone</keyword>
<dbReference type="EC" id="7.1.1.-" evidence="17"/>
<accession>A0A8J6NLS4</accession>
<evidence type="ECO:0000256" key="5">
    <source>
        <dbReference type="ARBA" id="ARBA00010019"/>
    </source>
</evidence>
<keyword evidence="17" id="KW-0479">Metal-binding</keyword>
<dbReference type="HAMAP" id="MF_01356">
    <property type="entry name" value="NDH1_NuoB"/>
    <property type="match status" value="1"/>
</dbReference>
<dbReference type="Pfam" id="PF00346">
    <property type="entry name" value="Complex1_49kDa"/>
    <property type="match status" value="1"/>
</dbReference>
<comment type="catalytic activity">
    <reaction evidence="16 17">
        <text>a quinone + NADH + 5 H(+)(in) = a quinol + NAD(+) + 4 H(+)(out)</text>
        <dbReference type="Rhea" id="RHEA:57888"/>
        <dbReference type="ChEBI" id="CHEBI:15378"/>
        <dbReference type="ChEBI" id="CHEBI:24646"/>
        <dbReference type="ChEBI" id="CHEBI:57540"/>
        <dbReference type="ChEBI" id="CHEBI:57945"/>
        <dbReference type="ChEBI" id="CHEBI:132124"/>
    </reaction>
</comment>
<evidence type="ECO:0000256" key="13">
    <source>
        <dbReference type="ARBA" id="ARBA00023136"/>
    </source>
</evidence>
<dbReference type="InterPro" id="IPR029014">
    <property type="entry name" value="NiFe-Hase_large"/>
</dbReference>
<dbReference type="AlphaFoldDB" id="A0A8J6NLS4"/>
<dbReference type="GO" id="GO:0008137">
    <property type="term" value="F:NADH dehydrogenase (ubiquinone) activity"/>
    <property type="evidence" value="ECO:0007669"/>
    <property type="project" value="InterPro"/>
</dbReference>
<comment type="similarity">
    <text evidence="17">Belongs to the complex I 20 kDa subunit family.</text>
</comment>
<dbReference type="PROSITE" id="PS00535">
    <property type="entry name" value="COMPLEX1_49K"/>
    <property type="match status" value="1"/>
</dbReference>
<dbReference type="GO" id="GO:0048038">
    <property type="term" value="F:quinone binding"/>
    <property type="evidence" value="ECO:0007669"/>
    <property type="project" value="UniProtKB-KW"/>
</dbReference>
<dbReference type="PROSITE" id="PS00542">
    <property type="entry name" value="COMPLEX1_30K"/>
    <property type="match status" value="1"/>
</dbReference>
<dbReference type="Pfam" id="PF01058">
    <property type="entry name" value="Oxidored_q6"/>
    <property type="match status" value="1"/>
</dbReference>
<comment type="function">
    <text evidence="1 17">NDH-1 shuttles electrons from NADH, via FMN and iron-sulfur (Fe-S) centers, to quinones in the respiratory chain. The immediate electron acceptor for the enzyme in this species is believed to be ubiquinone. Couples the redox reaction to proton translocation (for every two electrons transferred, four hydrogen ions are translocated across the cytoplasmic membrane), and thus conserves the redox energy in a proton gradient.</text>
</comment>
<keyword evidence="9 17" id="KW-0874">Quinone</keyword>
<feature type="binding site" evidence="17">
    <location>
        <position position="157"/>
    </location>
    <ligand>
        <name>[4Fe-4S] cluster</name>
        <dbReference type="ChEBI" id="CHEBI:49883"/>
    </ligand>
</feature>
<keyword evidence="24" id="KW-0560">Oxidoreductase</keyword>
<feature type="binding site" evidence="17">
    <location>
        <position position="128"/>
    </location>
    <ligand>
        <name>[4Fe-4S] cluster</name>
        <dbReference type="ChEBI" id="CHEBI:49883"/>
    </ligand>
</feature>
<dbReference type="InterPro" id="IPR014029">
    <property type="entry name" value="NADH_UbQ_OxRdtase_49kDa_CS"/>
</dbReference>
<feature type="domain" description="NADH-quinone oxidoreductase subunit D" evidence="22">
    <location>
        <begin position="549"/>
        <end position="819"/>
    </location>
</feature>
<keyword evidence="14" id="KW-0511">Multifunctional enzyme</keyword>
<keyword evidence="10 17" id="KW-1278">Translocase</keyword>
<keyword evidence="7 17" id="KW-1003">Cell membrane</keyword>
<sequence length="819" mass="92720">MAADVVFHYCIAFWPCLHLAQRGTRLGADAHKRLNRLDRVLDPLINWARAHSLWPMFFGLSCCFVEEATAFTSRYDIARFGAEVIRPSPRQADLLIIAGTVFKKIAPVVLRLYEQMAEPKWVISMGSCSNTGGMYDVYSVVQGVDQILPVDVYIPGCPPRPEAVLQGLVLLQEKIASERPTRSILHLEGGSQGTQTPVLVDGETKSRDPRGPGMEGIAIRGTSALPPRYFESRSELMWTPPPARVEIGEPERSLADTLLKRFGDALVQCPQTSDMPTFQVDRDRLKEVLRFLKTEAAPRFRRLEDLTAIDESARRQDSNHPDYTLVYSLLAFEPAGRLRLKVPLAGTDPVFESITDIWPSANWYEREVFDMFGIRFNGHENLRRILMPHDWEGHPLRKSHPGRATELPPFTRSDARRHQPLDGSVYVPRTGKEKELILNVGPHHVSTHGLIRFIVALHGEEITQMDMDIGYHHRGAEKIGERQTWHQFIPYTDRVDYLAGAANNLPYVMAVETLAGIKVPDRAQYIRVLLSELFRLSNHLVFFGTFAHDIGAMTPTFYTFREREMILDIVEQITGGRLHPSWFRIGGVAADLPEGWKAALDAFIKVFPARLKEYEALITKNAIFKARTRGVGRILLDDAMEWGVSGPNLRACGLAWDLRKAFPYSGYEAFEFDIPIATDGDCYARYLVRVEEMRQSLKIIEQAAAQMPPGRYITDDYRYVIPKRQDMLKDIESLIHHFVNVTRGPKIPRGEAYASCEIPRGEQGYYVVSDGLGYAYRMRIRAPGFANVQVLPMMARGWSISDLIAIIGSVDFILPDIDR</sequence>
<evidence type="ECO:0000256" key="7">
    <source>
        <dbReference type="ARBA" id="ARBA00022475"/>
    </source>
</evidence>
<dbReference type="HAMAP" id="MF_01358">
    <property type="entry name" value="NDH1_NuoD"/>
    <property type="match status" value="1"/>
</dbReference>
<dbReference type="SUPFAM" id="SSF143243">
    <property type="entry name" value="Nqo5-like"/>
    <property type="match status" value="1"/>
</dbReference>
<dbReference type="NCBIfam" id="NF005012">
    <property type="entry name" value="PRK06411.1"/>
    <property type="match status" value="1"/>
</dbReference>
<evidence type="ECO:0000256" key="20">
    <source>
        <dbReference type="SAM" id="MobiDB-lite"/>
    </source>
</evidence>
<evidence type="ECO:0000256" key="17">
    <source>
        <dbReference type="HAMAP-Rule" id="MF_01356"/>
    </source>
</evidence>
<dbReference type="Gene3D" id="1.10.645.10">
    <property type="entry name" value="Cytochrome-c3 Hydrogenase, chain B"/>
    <property type="match status" value="1"/>
</dbReference>
<dbReference type="Gene3D" id="3.40.50.12280">
    <property type="match status" value="1"/>
</dbReference>
<keyword evidence="6 17" id="KW-0813">Transport</keyword>
<dbReference type="InterPro" id="IPR020396">
    <property type="entry name" value="NADH_UbQ_OxRdtase_CS"/>
</dbReference>
<dbReference type="InterPro" id="IPR010218">
    <property type="entry name" value="NADH_DH_suC"/>
</dbReference>
<evidence type="ECO:0000259" key="21">
    <source>
        <dbReference type="Pfam" id="PF00329"/>
    </source>
</evidence>
<name>A0A8J6NLS4_9BACT</name>
<feature type="binding site" evidence="17">
    <location>
        <position position="63"/>
    </location>
    <ligand>
        <name>[4Fe-4S] cluster</name>
        <dbReference type="ChEBI" id="CHEBI:49883"/>
    </ligand>
</feature>
<evidence type="ECO:0000256" key="12">
    <source>
        <dbReference type="ARBA" id="ARBA00023075"/>
    </source>
</evidence>
<comment type="similarity">
    <text evidence="4">In the central section; belongs to the complex I 30 kDa subunit family.</text>
</comment>
<reference evidence="24 25" key="1">
    <citation type="submission" date="2020-08" db="EMBL/GenBank/DDBJ databases">
        <title>Bridging the membrane lipid divide: bacteria of the FCB group superphylum have the potential to synthesize archaeal ether lipids.</title>
        <authorList>
            <person name="Villanueva L."/>
            <person name="Von Meijenfeldt F.A.B."/>
            <person name="Westbye A.B."/>
            <person name="Yadav S."/>
            <person name="Hopmans E.C."/>
            <person name="Dutilh B.E."/>
            <person name="Sinninghe Damste J.S."/>
        </authorList>
    </citation>
    <scope>NUCLEOTIDE SEQUENCE [LARGE SCALE GENOMIC DNA]</scope>
    <source>
        <strain evidence="24">NIOZ-UU30</strain>
    </source>
</reference>
<dbReference type="GO" id="GO:0051287">
    <property type="term" value="F:NAD binding"/>
    <property type="evidence" value="ECO:0007669"/>
    <property type="project" value="InterPro"/>
</dbReference>
<dbReference type="NCBIfam" id="NF009808">
    <property type="entry name" value="PRK13292.1"/>
    <property type="match status" value="1"/>
</dbReference>
<dbReference type="NCBIfam" id="TIGR01957">
    <property type="entry name" value="nuoB_fam"/>
    <property type="match status" value="1"/>
</dbReference>
<dbReference type="InterPro" id="IPR001268">
    <property type="entry name" value="NADH_UbQ_OxRdtase_30kDa_su"/>
</dbReference>
<evidence type="ECO:0000313" key="25">
    <source>
        <dbReference type="Proteomes" id="UP000603434"/>
    </source>
</evidence>
<evidence type="ECO:0000256" key="2">
    <source>
        <dbReference type="ARBA" id="ARBA00004515"/>
    </source>
</evidence>
<dbReference type="GO" id="GO:0005506">
    <property type="term" value="F:iron ion binding"/>
    <property type="evidence" value="ECO:0007669"/>
    <property type="project" value="UniProtKB-UniRule"/>
</dbReference>
<feature type="domain" description="NADH:ubiquinone oxidoreductase 30kDa subunit" evidence="21">
    <location>
        <begin position="279"/>
        <end position="405"/>
    </location>
</feature>
<dbReference type="Gene3D" id="3.30.460.80">
    <property type="entry name" value="NADH:ubiquinone oxidoreductase, 30kDa subunit"/>
    <property type="match status" value="1"/>
</dbReference>
<dbReference type="GO" id="GO:0051539">
    <property type="term" value="F:4 iron, 4 sulfur cluster binding"/>
    <property type="evidence" value="ECO:0007669"/>
    <property type="project" value="UniProtKB-KW"/>
</dbReference>
<dbReference type="NCBIfam" id="NF004739">
    <property type="entry name" value="PRK06075.1"/>
    <property type="match status" value="1"/>
</dbReference>
<dbReference type="InterPro" id="IPR001135">
    <property type="entry name" value="NADH_Q_OxRdtase_suD"/>
</dbReference>
<evidence type="ECO:0000256" key="18">
    <source>
        <dbReference type="HAMAP-Rule" id="MF_01357"/>
    </source>
</evidence>
<dbReference type="PANTHER" id="PTHR11993">
    <property type="entry name" value="NADH-UBIQUINONE OXIDOREDUCTASE 49 KDA SUBUNIT"/>
    <property type="match status" value="1"/>
</dbReference>
<organism evidence="24 25">
    <name type="scientific">Candidatus Desulfatibia profunda</name>
    <dbReference type="NCBI Taxonomy" id="2841695"/>
    <lineage>
        <taxon>Bacteria</taxon>
        <taxon>Pseudomonadati</taxon>
        <taxon>Thermodesulfobacteriota</taxon>
        <taxon>Desulfobacteria</taxon>
        <taxon>Desulfobacterales</taxon>
        <taxon>Desulfobacterales incertae sedis</taxon>
        <taxon>Candidatus Desulfatibia</taxon>
    </lineage>
</organism>
<gene>
    <name evidence="17" type="primary">nuoB</name>
    <name evidence="18" type="synonym">nuoC</name>
    <name evidence="19" type="synonym">nuoD</name>
    <name evidence="24" type="ORF">H8E23_12890</name>
</gene>
<dbReference type="InterPro" id="IPR022885">
    <property type="entry name" value="NDH1_su_D/H"/>
</dbReference>
<dbReference type="SUPFAM" id="SSF56770">
    <property type="entry name" value="HydA/Nqo6-like"/>
    <property type="match status" value="1"/>
</dbReference>